<sequence length="72" mass="7874">MPAPGPEGGGRGTVPAQLVLPLTEPPDLVRRYARGRKPAWMPWVTLSMIVLRGRGLASTEQPVDLVRRFAAR</sequence>
<accession>A0A927MD01</accession>
<protein>
    <submittedName>
        <fullName evidence="1">Uncharacterized protein</fullName>
    </submittedName>
</protein>
<proteinExistence type="predicted"/>
<dbReference type="AlphaFoldDB" id="A0A927MD01"/>
<gene>
    <name evidence="1" type="ORF">H4W31_006504</name>
</gene>
<keyword evidence="2" id="KW-1185">Reference proteome</keyword>
<comment type="caution">
    <text evidence="1">The sequence shown here is derived from an EMBL/GenBank/DDBJ whole genome shotgun (WGS) entry which is preliminary data.</text>
</comment>
<dbReference type="EMBL" id="JADBEB010000001">
    <property type="protein sequence ID" value="MBE1490866.1"/>
    <property type="molecule type" value="Genomic_DNA"/>
</dbReference>
<dbReference type="Proteomes" id="UP000649753">
    <property type="component" value="Unassembled WGS sequence"/>
</dbReference>
<name>A0A927MD01_9ACTN</name>
<evidence type="ECO:0000313" key="1">
    <source>
        <dbReference type="EMBL" id="MBE1490866.1"/>
    </source>
</evidence>
<reference evidence="1" key="1">
    <citation type="submission" date="2020-10" db="EMBL/GenBank/DDBJ databases">
        <title>Sequencing the genomes of 1000 actinobacteria strains.</title>
        <authorList>
            <person name="Klenk H.-P."/>
        </authorList>
    </citation>
    <scope>NUCLEOTIDE SEQUENCE</scope>
    <source>
        <strain evidence="1">DSM 46832</strain>
    </source>
</reference>
<evidence type="ECO:0000313" key="2">
    <source>
        <dbReference type="Proteomes" id="UP000649753"/>
    </source>
</evidence>
<organism evidence="1 2">
    <name type="scientific">Plantactinospora soyae</name>
    <dbReference type="NCBI Taxonomy" id="1544732"/>
    <lineage>
        <taxon>Bacteria</taxon>
        <taxon>Bacillati</taxon>
        <taxon>Actinomycetota</taxon>
        <taxon>Actinomycetes</taxon>
        <taxon>Micromonosporales</taxon>
        <taxon>Micromonosporaceae</taxon>
        <taxon>Plantactinospora</taxon>
    </lineage>
</organism>